<feature type="signal peptide" evidence="1">
    <location>
        <begin position="1"/>
        <end position="25"/>
    </location>
</feature>
<dbReference type="KEGG" id="rlc:K227x_58540"/>
<organism evidence="2 3">
    <name type="scientific">Rubripirellula lacrimiformis</name>
    <dbReference type="NCBI Taxonomy" id="1930273"/>
    <lineage>
        <taxon>Bacteria</taxon>
        <taxon>Pseudomonadati</taxon>
        <taxon>Planctomycetota</taxon>
        <taxon>Planctomycetia</taxon>
        <taxon>Pirellulales</taxon>
        <taxon>Pirellulaceae</taxon>
        <taxon>Rubripirellula</taxon>
    </lineage>
</organism>
<feature type="chain" id="PRO_5021932449" description="Type II secretion system protein GspC N-terminal domain-containing protein" evidence="1">
    <location>
        <begin position="26"/>
        <end position="188"/>
    </location>
</feature>
<evidence type="ECO:0000313" key="3">
    <source>
        <dbReference type="Proteomes" id="UP000318538"/>
    </source>
</evidence>
<gene>
    <name evidence="2" type="ORF">K227x_58540</name>
</gene>
<proteinExistence type="predicted"/>
<sequence length="188" mass="20502" precursor="true">MPDQQKRLLLWLASGLFCAAGVATFATSQLTEIEPDDVNLDLSSVTIRQPSEPSPIKIRLGEKNFRYVWGKPLRRQLSDPIPTEPPPAPIAAPPAPIVRVRLDARLIATLVDADPAYSAAWISCKDKMQKVTIGDSIKNHSGSPIVTAIKDRLVEIELTGESHLLHLDENILLASRSNSGSSEVKHGN</sequence>
<reference evidence="2 3" key="1">
    <citation type="submission" date="2019-02" db="EMBL/GenBank/DDBJ databases">
        <title>Deep-cultivation of Planctomycetes and their phenomic and genomic characterization uncovers novel biology.</title>
        <authorList>
            <person name="Wiegand S."/>
            <person name="Jogler M."/>
            <person name="Boedeker C."/>
            <person name="Pinto D."/>
            <person name="Vollmers J."/>
            <person name="Rivas-Marin E."/>
            <person name="Kohn T."/>
            <person name="Peeters S.H."/>
            <person name="Heuer A."/>
            <person name="Rast P."/>
            <person name="Oberbeckmann S."/>
            <person name="Bunk B."/>
            <person name="Jeske O."/>
            <person name="Meyerdierks A."/>
            <person name="Storesund J.E."/>
            <person name="Kallscheuer N."/>
            <person name="Luecker S."/>
            <person name="Lage O.M."/>
            <person name="Pohl T."/>
            <person name="Merkel B.J."/>
            <person name="Hornburger P."/>
            <person name="Mueller R.-W."/>
            <person name="Bruemmer F."/>
            <person name="Labrenz M."/>
            <person name="Spormann A.M."/>
            <person name="Op den Camp H."/>
            <person name="Overmann J."/>
            <person name="Amann R."/>
            <person name="Jetten M.S.M."/>
            <person name="Mascher T."/>
            <person name="Medema M.H."/>
            <person name="Devos D.P."/>
            <person name="Kaster A.-K."/>
            <person name="Ovreas L."/>
            <person name="Rohde M."/>
            <person name="Galperin M.Y."/>
            <person name="Jogler C."/>
        </authorList>
    </citation>
    <scope>NUCLEOTIDE SEQUENCE [LARGE SCALE GENOMIC DNA]</scope>
    <source>
        <strain evidence="2 3">K22_7</strain>
    </source>
</reference>
<keyword evidence="1" id="KW-0732">Signal</keyword>
<name>A0A517NJW6_9BACT</name>
<evidence type="ECO:0000313" key="2">
    <source>
        <dbReference type="EMBL" id="QDT07427.1"/>
    </source>
</evidence>
<protein>
    <recommendedName>
        <fullName evidence="4">Type II secretion system protein GspC N-terminal domain-containing protein</fullName>
    </recommendedName>
</protein>
<evidence type="ECO:0000256" key="1">
    <source>
        <dbReference type="SAM" id="SignalP"/>
    </source>
</evidence>
<dbReference type="AlphaFoldDB" id="A0A517NJW6"/>
<evidence type="ECO:0008006" key="4">
    <source>
        <dbReference type="Google" id="ProtNLM"/>
    </source>
</evidence>
<dbReference type="Proteomes" id="UP000318538">
    <property type="component" value="Chromosome"/>
</dbReference>
<accession>A0A517NJW6</accession>
<keyword evidence="3" id="KW-1185">Reference proteome</keyword>
<dbReference type="EMBL" id="CP036525">
    <property type="protein sequence ID" value="QDT07427.1"/>
    <property type="molecule type" value="Genomic_DNA"/>
</dbReference>